<dbReference type="OrthoDB" id="3178130at2"/>
<dbReference type="Gene3D" id="3.50.50.60">
    <property type="entry name" value="FAD/NAD(P)-binding domain"/>
    <property type="match status" value="1"/>
</dbReference>
<evidence type="ECO:0000256" key="4">
    <source>
        <dbReference type="ARBA" id="ARBA00023002"/>
    </source>
</evidence>
<protein>
    <submittedName>
        <fullName evidence="6">Precorrin 3B synthase CobZ</fullName>
    </submittedName>
</protein>
<accession>Q07PG4</accession>
<organism evidence="6">
    <name type="scientific">Rhodopseudomonas palustris (strain BisA53)</name>
    <dbReference type="NCBI Taxonomy" id="316055"/>
    <lineage>
        <taxon>Bacteria</taxon>
        <taxon>Pseudomonadati</taxon>
        <taxon>Pseudomonadota</taxon>
        <taxon>Alphaproteobacteria</taxon>
        <taxon>Hyphomicrobiales</taxon>
        <taxon>Nitrobacteraceae</taxon>
        <taxon>Rhodopseudomonas</taxon>
    </lineage>
</organism>
<dbReference type="KEGG" id="rpe:RPE_2228"/>
<dbReference type="InterPro" id="IPR050315">
    <property type="entry name" value="FAD-oxidoreductase_2"/>
</dbReference>
<dbReference type="STRING" id="316055.RPE_2228"/>
<dbReference type="AlphaFoldDB" id="Q07PG4"/>
<proteinExistence type="predicted"/>
<dbReference type="InterPro" id="IPR027477">
    <property type="entry name" value="Succ_DH/fumarate_Rdtase_cat_sf"/>
</dbReference>
<dbReference type="InterPro" id="IPR003953">
    <property type="entry name" value="FAD-dep_OxRdtase_2_FAD-bd"/>
</dbReference>
<keyword evidence="3" id="KW-0274">FAD</keyword>
<dbReference type="SUPFAM" id="SSF56425">
    <property type="entry name" value="Succinate dehydrogenase/fumarate reductase flavoprotein, catalytic domain"/>
    <property type="match status" value="1"/>
</dbReference>
<dbReference type="Gene3D" id="3.90.700.10">
    <property type="entry name" value="Succinate dehydrogenase/fumarate reductase flavoprotein, catalytic domain"/>
    <property type="match status" value="1"/>
</dbReference>
<evidence type="ECO:0000256" key="3">
    <source>
        <dbReference type="ARBA" id="ARBA00022827"/>
    </source>
</evidence>
<dbReference type="NCBIfam" id="NF006130">
    <property type="entry name" value="PRK08274.1"/>
    <property type="match status" value="1"/>
</dbReference>
<reference evidence="6" key="1">
    <citation type="submission" date="2006-09" db="EMBL/GenBank/DDBJ databases">
        <title>Complete sequence of Rhodopseudomonas palustris BisA53.</title>
        <authorList>
            <consortium name="US DOE Joint Genome Institute"/>
            <person name="Copeland A."/>
            <person name="Lucas S."/>
            <person name="Lapidus A."/>
            <person name="Barry K."/>
            <person name="Detter J.C."/>
            <person name="Glavina del Rio T."/>
            <person name="Hammon N."/>
            <person name="Israni S."/>
            <person name="Dalin E."/>
            <person name="Tice H."/>
            <person name="Pitluck S."/>
            <person name="Chain P."/>
            <person name="Malfatti S."/>
            <person name="Shin M."/>
            <person name="Vergez L."/>
            <person name="Schmutz J."/>
            <person name="Larimer F."/>
            <person name="Land M."/>
            <person name="Hauser L."/>
            <person name="Pelletier D.A."/>
            <person name="Kyrpides N."/>
            <person name="Kim E."/>
            <person name="Harwood C.S."/>
            <person name="Oda Y."/>
            <person name="Richardson P."/>
        </authorList>
    </citation>
    <scope>NUCLEOTIDE SEQUENCE [LARGE SCALE GENOMIC DNA]</scope>
    <source>
        <strain evidence="6">BisA53</strain>
    </source>
</reference>
<dbReference type="HOGENOM" id="CLU_011398_4_6_5"/>
<dbReference type="InterPro" id="IPR012831">
    <property type="entry name" value="CobZ"/>
</dbReference>
<dbReference type="SUPFAM" id="SSF51905">
    <property type="entry name" value="FAD/NAD(P)-binding domain"/>
    <property type="match status" value="1"/>
</dbReference>
<evidence type="ECO:0000259" key="5">
    <source>
        <dbReference type="Pfam" id="PF00890"/>
    </source>
</evidence>
<gene>
    <name evidence="6" type="ordered locus">RPE_2228</name>
</gene>
<feature type="domain" description="FAD-dependent oxidoreductase 2 FAD-binding" evidence="5">
    <location>
        <begin position="8"/>
        <end position="429"/>
    </location>
</feature>
<comment type="cofactor">
    <cofactor evidence="1">
        <name>FAD</name>
        <dbReference type="ChEBI" id="CHEBI:57692"/>
    </cofactor>
</comment>
<keyword evidence="2" id="KW-0285">Flavoprotein</keyword>
<evidence type="ECO:0000313" key="6">
    <source>
        <dbReference type="EMBL" id="ABJ06170.1"/>
    </source>
</evidence>
<sequence>MSLSDCEVLVIGGGSAALCAAITARRRGAEVLMIDHAAYEWRGGNSRHARNFRVVHDEADAYVPGSYPAAEFRADLARVAPDGDAELAALLATGSRTLVPWLSAQGVRLQCRGRGVMPWSQRTAFFAGGGKAAMDTLYATARNLGIRIVHDAEACGLLIDADRVTAIEVNHAGTTTRVKAVAMIAACGGHQADHDWLCEAFGEAARSLVVRGIGTVRGRLLRAMIDSGALAVGDPGRGHIVAVDARGPAVDGGIVTRLECIPYGIVVDRQARRFADEGGDTRRTHYARWGERVLAAPGQIAYAILDADGILRATPTAFEPIRAGSIGELTIALGLSAETLVATLRDYNQAIVPFDPASPAAWRTIGLAPDKSSQALPIAKPPFAAFPLRPGITFTHYGVAVDATTRVRRHDGAAFANLFAAGMIMAANVLPRGYLAGLGVTMSGVFGRLAGEEAARHAGR</sequence>
<dbReference type="PANTHER" id="PTHR43400:SF7">
    <property type="entry name" value="FAD-DEPENDENT OXIDOREDUCTASE 2 FAD BINDING DOMAIN-CONTAINING PROTEIN"/>
    <property type="match status" value="1"/>
</dbReference>
<dbReference type="eggNOG" id="COG1053">
    <property type="taxonomic scope" value="Bacteria"/>
</dbReference>
<keyword evidence="4" id="KW-0560">Oxidoreductase</keyword>
<dbReference type="NCBIfam" id="TIGR02485">
    <property type="entry name" value="CobZ_N-term"/>
    <property type="match status" value="1"/>
</dbReference>
<dbReference type="EMBL" id="CP000463">
    <property type="protein sequence ID" value="ABJ06170.1"/>
    <property type="molecule type" value="Genomic_DNA"/>
</dbReference>
<evidence type="ECO:0000256" key="1">
    <source>
        <dbReference type="ARBA" id="ARBA00001974"/>
    </source>
</evidence>
<name>Q07PG4_RHOP5</name>
<dbReference type="GO" id="GO:0016491">
    <property type="term" value="F:oxidoreductase activity"/>
    <property type="evidence" value="ECO:0007669"/>
    <property type="project" value="UniProtKB-KW"/>
</dbReference>
<dbReference type="PANTHER" id="PTHR43400">
    <property type="entry name" value="FUMARATE REDUCTASE"/>
    <property type="match status" value="1"/>
</dbReference>
<dbReference type="Pfam" id="PF00890">
    <property type="entry name" value="FAD_binding_2"/>
    <property type="match status" value="1"/>
</dbReference>
<evidence type="ECO:0000256" key="2">
    <source>
        <dbReference type="ARBA" id="ARBA00022630"/>
    </source>
</evidence>
<dbReference type="InterPro" id="IPR036188">
    <property type="entry name" value="FAD/NAD-bd_sf"/>
</dbReference>